<protein>
    <recommendedName>
        <fullName evidence="1">ATP adenylyltransferase C-terminal domain-containing protein</fullName>
    </recommendedName>
</protein>
<dbReference type="Pfam" id="PF09830">
    <property type="entry name" value="ATP_transf"/>
    <property type="match status" value="1"/>
</dbReference>
<evidence type="ECO:0000313" key="2">
    <source>
        <dbReference type="EMBL" id="KFA69858.1"/>
    </source>
</evidence>
<dbReference type="EMBL" id="KL659351">
    <property type="protein sequence ID" value="KFA69858.1"/>
    <property type="molecule type" value="Genomic_DNA"/>
</dbReference>
<dbReference type="InterPro" id="IPR019200">
    <property type="entry name" value="ATP_adenylylTrfase_C"/>
</dbReference>
<dbReference type="PANTHER" id="PTHR38420:SF1">
    <property type="entry name" value="PUTATIVE (AFU_ORTHOLOGUE AFUA_5G14690)-RELATED"/>
    <property type="match status" value="1"/>
</dbReference>
<dbReference type="Gene3D" id="3.30.428.70">
    <property type="match status" value="2"/>
</dbReference>
<dbReference type="OMA" id="GLWFFNS"/>
<dbReference type="HOGENOM" id="CLU_049915_0_0_1"/>
<gene>
    <name evidence="2" type="ORF">S40285_08426</name>
</gene>
<dbReference type="GO" id="GO:0003877">
    <property type="term" value="F:ATP:ADP adenylyltransferase activity"/>
    <property type="evidence" value="ECO:0007669"/>
    <property type="project" value="InterPro"/>
</dbReference>
<dbReference type="STRING" id="1283841.A0A084R0X3"/>
<name>A0A084R0X3_STAC4</name>
<dbReference type="PANTHER" id="PTHR38420">
    <property type="entry name" value="AP-4-A PHOSPHORYLASE II"/>
    <property type="match status" value="1"/>
</dbReference>
<feature type="domain" description="ATP adenylyltransferase C-terminal" evidence="1">
    <location>
        <begin position="135"/>
        <end position="236"/>
    </location>
</feature>
<reference evidence="2 3" key="1">
    <citation type="journal article" date="2014" name="BMC Genomics">
        <title>Comparative genome sequencing reveals chemotype-specific gene clusters in the toxigenic black mold Stachybotrys.</title>
        <authorList>
            <person name="Semeiks J."/>
            <person name="Borek D."/>
            <person name="Otwinowski Z."/>
            <person name="Grishin N.V."/>
        </authorList>
    </citation>
    <scope>NUCLEOTIDE SEQUENCE [LARGE SCALE GENOMIC DNA]</scope>
    <source>
        <strain evidence="2 3">IBT 40285</strain>
    </source>
</reference>
<dbReference type="InterPro" id="IPR009163">
    <property type="entry name" value="Ap4A_phos1/2"/>
</dbReference>
<dbReference type="GO" id="GO:0005524">
    <property type="term" value="F:ATP binding"/>
    <property type="evidence" value="ECO:0007669"/>
    <property type="project" value="InterPro"/>
</dbReference>
<dbReference type="InterPro" id="IPR043171">
    <property type="entry name" value="Ap4A_phos1/2-like"/>
</dbReference>
<dbReference type="Proteomes" id="UP000028524">
    <property type="component" value="Unassembled WGS sequence"/>
</dbReference>
<dbReference type="OrthoDB" id="10267950at2759"/>
<evidence type="ECO:0000313" key="3">
    <source>
        <dbReference type="Proteomes" id="UP000028524"/>
    </source>
</evidence>
<keyword evidence="3" id="KW-1185">Reference proteome</keyword>
<evidence type="ECO:0000259" key="1">
    <source>
        <dbReference type="Pfam" id="PF09830"/>
    </source>
</evidence>
<dbReference type="AlphaFoldDB" id="A0A084R0X3"/>
<sequence>MFDKLVAQDRLKYQATYGEIIEVNGFKFEFRLCPDLGHKTILPRNTPERRGQGSLFIDPDPDFIVVAVGDIHVLELNMNTVYRPAFVLHTRLFIRQIDDLDLCAAGSRWYPKQSSLRQHTSVNVHVGITTNILGVPFKHFVTRLPQNAEATEIQDIYDQLLRAMRAEQDLVTDGGAYNFMFSGNWLAVIPRRHGRNGKAGVNSAGILGVVWVASKEKRAAWDEFGPVNHLQYVGIPNTNTILMESQ</sequence>
<dbReference type="InParanoid" id="A0A084R0X3"/>
<organism evidence="2 3">
    <name type="scientific">Stachybotrys chlorohalonatus (strain IBT 40285)</name>
    <dbReference type="NCBI Taxonomy" id="1283841"/>
    <lineage>
        <taxon>Eukaryota</taxon>
        <taxon>Fungi</taxon>
        <taxon>Dikarya</taxon>
        <taxon>Ascomycota</taxon>
        <taxon>Pezizomycotina</taxon>
        <taxon>Sordariomycetes</taxon>
        <taxon>Hypocreomycetidae</taxon>
        <taxon>Hypocreales</taxon>
        <taxon>Stachybotryaceae</taxon>
        <taxon>Stachybotrys</taxon>
    </lineage>
</organism>
<dbReference type="GO" id="GO:0009117">
    <property type="term" value="P:nucleotide metabolic process"/>
    <property type="evidence" value="ECO:0007669"/>
    <property type="project" value="InterPro"/>
</dbReference>
<proteinExistence type="predicted"/>
<accession>A0A084R0X3</accession>